<reference evidence="1 2" key="1">
    <citation type="submission" date="2019-06" db="EMBL/GenBank/DDBJ databases">
        <title>Sulfurimonas gotlandica sp. nov., a chemoautotrophic and psychrotolerant epsilonproteobacterium isolated from a pelagic redoxcline, and an emended description of the genus Sulfurimonas.</title>
        <authorList>
            <person name="Wang S."/>
            <person name="Jiang L."/>
            <person name="Shao Z."/>
        </authorList>
    </citation>
    <scope>NUCLEOTIDE SEQUENCE [LARGE SCALE GENOMIC DNA]</scope>
    <source>
        <strain evidence="1 2">B2</strain>
    </source>
</reference>
<dbReference type="RefSeq" id="WP_193113559.1">
    <property type="nucleotide sequence ID" value="NZ_CP041165.1"/>
</dbReference>
<evidence type="ECO:0000313" key="1">
    <source>
        <dbReference type="EMBL" id="QOP42238.1"/>
    </source>
</evidence>
<proteinExistence type="predicted"/>
<evidence type="ECO:0008006" key="3">
    <source>
        <dbReference type="Google" id="ProtNLM"/>
    </source>
</evidence>
<gene>
    <name evidence="1" type="ORF">FJR03_11015</name>
</gene>
<name>A0A7M1B0J2_9BACT</name>
<dbReference type="Proteomes" id="UP000593910">
    <property type="component" value="Chromosome"/>
</dbReference>
<organism evidence="1 2">
    <name type="scientific">Sulfurimonas marina</name>
    <dbReference type="NCBI Taxonomy" id="2590551"/>
    <lineage>
        <taxon>Bacteria</taxon>
        <taxon>Pseudomonadati</taxon>
        <taxon>Campylobacterota</taxon>
        <taxon>Epsilonproteobacteria</taxon>
        <taxon>Campylobacterales</taxon>
        <taxon>Sulfurimonadaceae</taxon>
        <taxon>Sulfurimonas</taxon>
    </lineage>
</organism>
<sequence length="89" mass="10606">MNILVTQVFEDQMKEILEEMIQNDPNSVKGFKMYLDTILLNIPTKDKKYKQSKLFDDENIKDVEHEGFRIPFYHNKQKNTFVILGIIKI</sequence>
<evidence type="ECO:0000313" key="2">
    <source>
        <dbReference type="Proteomes" id="UP000593910"/>
    </source>
</evidence>
<accession>A0A7M1B0J2</accession>
<protein>
    <recommendedName>
        <fullName evidence="3">Type II toxin-antitoxin system RelE/ParE family toxin</fullName>
    </recommendedName>
</protein>
<dbReference type="EMBL" id="CP041165">
    <property type="protein sequence ID" value="QOP42238.1"/>
    <property type="molecule type" value="Genomic_DNA"/>
</dbReference>
<dbReference type="KEGG" id="smax:FJR03_11015"/>
<keyword evidence="2" id="KW-1185">Reference proteome</keyword>
<dbReference type="AlphaFoldDB" id="A0A7M1B0J2"/>